<dbReference type="EMBL" id="VBOS01000218">
    <property type="protein sequence ID" value="TMQ55383.1"/>
    <property type="molecule type" value="Genomic_DNA"/>
</dbReference>
<protein>
    <submittedName>
        <fullName evidence="1">T9SS type A sorting domain-containing protein</fullName>
    </submittedName>
</protein>
<dbReference type="AlphaFoldDB" id="A0A538SVH7"/>
<sequence>MFSAGSGGSLVAWSDQRSGRSACRASRLDFLGKYPAGWIAGGNLVSLSDSSQGLVSSGTDDAAGGFFVYTDVVTQFADIPVNVYLQHLTSSGGVAAGYPPGGKLMAAGYVGVAGMLPDGSGGLFLGWAAGPDNYEKIRVTRLDASGTATAGWPAGGVDTGLRDTVPGEPASDGAGGIYLVWSQGTEVKIQRYTSTGVVSGWPVGGLTVATSYAGADHTFVRLSNNDALVCWVDPNYVIRAMRVNAAGSLDVGWPAGGKEISPAIGQEHPVLLEDAAGGALILWEQHTGGPPLFLPQLYVQHLTSAGAVATGWPAEGVPLSSSATVRGYIQSLVSDGAGGAIAAWTDLRGSDEDVYAQRVLATGVVDPAWTADGVAICTAAGNQELAASTTDGSGGAILTLGDYADSNNPQIRAARLLVNGIVSTLASLVDAAVEPGRVRLHWYTADGSVTMATVERADAGGAFVPVGEITADGVGHLRFEDRNVKAGATYLYRLAVRDGATTSYLGQVTIHVPAAVSFGIDGFRPNPAQGQVSVVFALESASPARLELRDVAGRRVMTREVGMLGAGQHVLPLGQAAALPAGIYVLRLTQSGHEAVARAALVR</sequence>
<proteinExistence type="predicted"/>
<gene>
    <name evidence="1" type="ORF">E6K72_06435</name>
</gene>
<organism evidence="1 2">
    <name type="scientific">Eiseniibacteriota bacterium</name>
    <dbReference type="NCBI Taxonomy" id="2212470"/>
    <lineage>
        <taxon>Bacteria</taxon>
        <taxon>Candidatus Eiseniibacteriota</taxon>
    </lineage>
</organism>
<dbReference type="InterPro" id="IPR026444">
    <property type="entry name" value="Secre_tail"/>
</dbReference>
<dbReference type="Proteomes" id="UP000317716">
    <property type="component" value="Unassembled WGS sequence"/>
</dbReference>
<comment type="caution">
    <text evidence="1">The sequence shown here is derived from an EMBL/GenBank/DDBJ whole genome shotgun (WGS) entry which is preliminary data.</text>
</comment>
<dbReference type="InterPro" id="IPR013783">
    <property type="entry name" value="Ig-like_fold"/>
</dbReference>
<dbReference type="Gene3D" id="2.60.40.10">
    <property type="entry name" value="Immunoglobulins"/>
    <property type="match status" value="1"/>
</dbReference>
<reference evidence="1 2" key="1">
    <citation type="journal article" date="2019" name="Nat. Microbiol.">
        <title>Mediterranean grassland soil C-N compound turnover is dependent on rainfall and depth, and is mediated by genomically divergent microorganisms.</title>
        <authorList>
            <person name="Diamond S."/>
            <person name="Andeer P.F."/>
            <person name="Li Z."/>
            <person name="Crits-Christoph A."/>
            <person name="Burstein D."/>
            <person name="Anantharaman K."/>
            <person name="Lane K.R."/>
            <person name="Thomas B.C."/>
            <person name="Pan C."/>
            <person name="Northen T.R."/>
            <person name="Banfield J.F."/>
        </authorList>
    </citation>
    <scope>NUCLEOTIDE SEQUENCE [LARGE SCALE GENOMIC DNA]</scope>
    <source>
        <strain evidence="1">WS_2</strain>
    </source>
</reference>
<evidence type="ECO:0000313" key="2">
    <source>
        <dbReference type="Proteomes" id="UP000317716"/>
    </source>
</evidence>
<name>A0A538SVH7_UNCEI</name>
<evidence type="ECO:0000313" key="1">
    <source>
        <dbReference type="EMBL" id="TMQ55383.1"/>
    </source>
</evidence>
<dbReference type="NCBIfam" id="TIGR04183">
    <property type="entry name" value="Por_Secre_tail"/>
    <property type="match status" value="1"/>
</dbReference>
<accession>A0A538SVH7</accession>